<dbReference type="Proteomes" id="UP000176568">
    <property type="component" value="Unassembled WGS sequence"/>
</dbReference>
<gene>
    <name evidence="6" type="ORF">A2419_00820</name>
</gene>
<protein>
    <recommendedName>
        <fullName evidence="5">Succinylglutamate desuccinylase/Aspartoacylase catalytic domain-containing protein</fullName>
    </recommendedName>
</protein>
<evidence type="ECO:0000256" key="3">
    <source>
        <dbReference type="ARBA" id="ARBA00022801"/>
    </source>
</evidence>
<dbReference type="AlphaFoldDB" id="A0A1F4Y1Z4"/>
<sequence>MEEVLELVGKEDGPTSMVLVGVHGDETCGVEALKALFPSLVIARGRVFVGYGNPPAISARKRFLERNLNRMFVSDDTLSPEDMESYEYKRAQYLKPYLQKSGAVLDVHANPWKEKQTFVICESNATDIANFLPTNLLVSGFDAVEPGGADYYMNSIGKIGICFECGYLDDEYSRKTAGEAMMAFLKARGHIENDIVPEVQSRVHIFYKGHAKTNNFKLSRQFTNFERITKGEIIGMDGGEAVVAPKDCLILFARNGYIPGADVFLLGEVLP</sequence>
<evidence type="ECO:0000256" key="4">
    <source>
        <dbReference type="ARBA" id="ARBA00022833"/>
    </source>
</evidence>
<evidence type="ECO:0000313" key="7">
    <source>
        <dbReference type="Proteomes" id="UP000176568"/>
    </source>
</evidence>
<dbReference type="GO" id="GO:0016788">
    <property type="term" value="F:hydrolase activity, acting on ester bonds"/>
    <property type="evidence" value="ECO:0007669"/>
    <property type="project" value="InterPro"/>
</dbReference>
<dbReference type="PANTHER" id="PTHR15162:SF7">
    <property type="entry name" value="SUCCINYLGLUTAMATE DESUCCINYLASE"/>
    <property type="match status" value="1"/>
</dbReference>
<evidence type="ECO:0000256" key="1">
    <source>
        <dbReference type="ARBA" id="ARBA00001947"/>
    </source>
</evidence>
<accession>A0A1F4Y1Z4</accession>
<dbReference type="PANTHER" id="PTHR15162">
    <property type="entry name" value="ASPARTOACYLASE"/>
    <property type="match status" value="1"/>
</dbReference>
<dbReference type="InterPro" id="IPR055438">
    <property type="entry name" value="AstE_AspA_cat"/>
</dbReference>
<name>A0A1F4Y1Z4_9BACT</name>
<dbReference type="EMBL" id="MEXB01000014">
    <property type="protein sequence ID" value="OGC87995.1"/>
    <property type="molecule type" value="Genomic_DNA"/>
</dbReference>
<keyword evidence="2" id="KW-0479">Metal-binding</keyword>
<comment type="caution">
    <text evidence="6">The sequence shown here is derived from an EMBL/GenBank/DDBJ whole genome shotgun (WGS) entry which is preliminary data.</text>
</comment>
<evidence type="ECO:0000259" key="5">
    <source>
        <dbReference type="Pfam" id="PF24827"/>
    </source>
</evidence>
<evidence type="ECO:0000256" key="2">
    <source>
        <dbReference type="ARBA" id="ARBA00022723"/>
    </source>
</evidence>
<proteinExistence type="predicted"/>
<reference evidence="6 7" key="1">
    <citation type="journal article" date="2016" name="Nat. Commun.">
        <title>Thousands of microbial genomes shed light on interconnected biogeochemical processes in an aquifer system.</title>
        <authorList>
            <person name="Anantharaman K."/>
            <person name="Brown C.T."/>
            <person name="Hug L.A."/>
            <person name="Sharon I."/>
            <person name="Castelle C.J."/>
            <person name="Probst A.J."/>
            <person name="Thomas B.C."/>
            <person name="Singh A."/>
            <person name="Wilkins M.J."/>
            <person name="Karaoz U."/>
            <person name="Brodie E.L."/>
            <person name="Williams K.H."/>
            <person name="Hubbard S.S."/>
            <person name="Banfield J.F."/>
        </authorList>
    </citation>
    <scope>NUCLEOTIDE SEQUENCE [LARGE SCALE GENOMIC DNA]</scope>
</reference>
<dbReference type="GO" id="GO:0005829">
    <property type="term" value="C:cytosol"/>
    <property type="evidence" value="ECO:0007669"/>
    <property type="project" value="TreeGrafter"/>
</dbReference>
<organism evidence="6 7">
    <name type="scientific">Candidatus Adlerbacteria bacterium RIFOXYC1_FULL_48_26</name>
    <dbReference type="NCBI Taxonomy" id="1797247"/>
    <lineage>
        <taxon>Bacteria</taxon>
        <taxon>Candidatus Adleribacteriota</taxon>
    </lineage>
</organism>
<keyword evidence="4" id="KW-0862">Zinc</keyword>
<dbReference type="STRING" id="1797247.A2419_00820"/>
<feature type="domain" description="Succinylglutamate desuccinylase/Aspartoacylase catalytic" evidence="5">
    <location>
        <begin position="13"/>
        <end position="167"/>
    </location>
</feature>
<dbReference type="InterPro" id="IPR050178">
    <property type="entry name" value="AspA/AstE_fam"/>
</dbReference>
<dbReference type="SUPFAM" id="SSF53187">
    <property type="entry name" value="Zn-dependent exopeptidases"/>
    <property type="match status" value="1"/>
</dbReference>
<evidence type="ECO:0000313" key="6">
    <source>
        <dbReference type="EMBL" id="OGC87995.1"/>
    </source>
</evidence>
<dbReference type="Gene3D" id="3.40.630.10">
    <property type="entry name" value="Zn peptidases"/>
    <property type="match status" value="1"/>
</dbReference>
<keyword evidence="3" id="KW-0378">Hydrolase</keyword>
<dbReference type="Pfam" id="PF24827">
    <property type="entry name" value="AstE_AspA_cat"/>
    <property type="match status" value="1"/>
</dbReference>
<dbReference type="GO" id="GO:0046872">
    <property type="term" value="F:metal ion binding"/>
    <property type="evidence" value="ECO:0007669"/>
    <property type="project" value="UniProtKB-KW"/>
</dbReference>
<comment type="cofactor">
    <cofactor evidence="1">
        <name>Zn(2+)</name>
        <dbReference type="ChEBI" id="CHEBI:29105"/>
    </cofactor>
</comment>